<dbReference type="CDD" id="cd07036">
    <property type="entry name" value="TPP_PYR_E1-PDHc-beta_like"/>
    <property type="match status" value="1"/>
</dbReference>
<dbReference type="SUPFAM" id="SSF52922">
    <property type="entry name" value="TK C-terminal domain-like"/>
    <property type="match status" value="1"/>
</dbReference>
<keyword evidence="3" id="KW-0786">Thiamine pyrophosphate</keyword>
<dbReference type="Pfam" id="PF02779">
    <property type="entry name" value="Transket_pyr"/>
    <property type="match status" value="1"/>
</dbReference>
<dbReference type="SUPFAM" id="SSF52518">
    <property type="entry name" value="Thiamin diphosphate-binding fold (THDP-binding)"/>
    <property type="match status" value="1"/>
</dbReference>
<proteinExistence type="predicted"/>
<dbReference type="OrthoDB" id="9771835at2"/>
<feature type="domain" description="Transketolase-like pyrimidine-binding" evidence="4">
    <location>
        <begin position="4"/>
        <end position="179"/>
    </location>
</feature>
<dbReference type="InterPro" id="IPR033248">
    <property type="entry name" value="Transketolase_C"/>
</dbReference>
<keyword evidence="2" id="KW-0560">Oxidoreductase</keyword>
<reference evidence="5 6" key="1">
    <citation type="submission" date="2013-08" db="EMBL/GenBank/DDBJ databases">
        <authorList>
            <person name="Huang J."/>
            <person name="Wang G."/>
        </authorList>
    </citation>
    <scope>NUCLEOTIDE SEQUENCE [LARGE SCALE GENOMIC DNA]</scope>
    <source>
        <strain evidence="5 6">JSM 072002</strain>
    </source>
</reference>
<dbReference type="RefSeq" id="WP_036833146.1">
    <property type="nucleotide sequence ID" value="NZ_AVPG01000005.1"/>
</dbReference>
<dbReference type="Pfam" id="PF02780">
    <property type="entry name" value="Transketolase_C"/>
    <property type="match status" value="1"/>
</dbReference>
<evidence type="ECO:0000259" key="4">
    <source>
        <dbReference type="SMART" id="SM00861"/>
    </source>
</evidence>
<dbReference type="PANTHER" id="PTHR43257:SF2">
    <property type="entry name" value="PYRUVATE DEHYDROGENASE E1 COMPONENT SUBUNIT BETA"/>
    <property type="match status" value="1"/>
</dbReference>
<dbReference type="AlphaFoldDB" id="A0A0A5G6S8"/>
<dbReference type="InterPro" id="IPR029061">
    <property type="entry name" value="THDP-binding"/>
</dbReference>
<evidence type="ECO:0000256" key="3">
    <source>
        <dbReference type="ARBA" id="ARBA00023052"/>
    </source>
</evidence>
<dbReference type="EMBL" id="AVPG01000005">
    <property type="protein sequence ID" value="KGX87754.1"/>
    <property type="molecule type" value="Genomic_DNA"/>
</dbReference>
<dbReference type="InterPro" id="IPR005475">
    <property type="entry name" value="Transketolase-like_Pyr-bd"/>
</dbReference>
<sequence>MSEKTIVQAINDALDYKLQTDENVLMYGEDIGPNGGVFRVTDGLQAKHGVDRVFDTPLAESGILGMSVGLASEGFRPVPEIQFLGFILEAMSPVTAQFSRMRYRMAGSRSMPITVRAPYGGGVHTPELHSDSLEGILAQIPGIRIVIPSNPYDAKGLLISSIESNDPVIFLEHLKLYRSIKQEVPEEAYRVPLDKAAITREGTDVTVIGYGLMIGEALKAANELEKENISVEVLDLRTIAPVDMETIIESVKKTGRVVVAQEAQRQSGVTGQLMSEIGERAFMYLEAPISRVTAPDSVYPFGAAESEWLPDHQDIIAKVKEVYDF</sequence>
<dbReference type="Gene3D" id="3.40.50.970">
    <property type="match status" value="1"/>
</dbReference>
<comment type="caution">
    <text evidence="5">The sequence shown here is derived from an EMBL/GenBank/DDBJ whole genome shotgun (WGS) entry which is preliminary data.</text>
</comment>
<dbReference type="SMART" id="SM00861">
    <property type="entry name" value="Transket_pyr"/>
    <property type="match status" value="1"/>
</dbReference>
<organism evidence="5 6">
    <name type="scientific">Pontibacillus litoralis JSM 072002</name>
    <dbReference type="NCBI Taxonomy" id="1385512"/>
    <lineage>
        <taxon>Bacteria</taxon>
        <taxon>Bacillati</taxon>
        <taxon>Bacillota</taxon>
        <taxon>Bacilli</taxon>
        <taxon>Bacillales</taxon>
        <taxon>Bacillaceae</taxon>
        <taxon>Pontibacillus</taxon>
    </lineage>
</organism>
<dbReference type="FunFam" id="3.40.50.970:FF:000001">
    <property type="entry name" value="Pyruvate dehydrogenase E1 beta subunit"/>
    <property type="match status" value="1"/>
</dbReference>
<gene>
    <name evidence="5" type="ORF">N784_14175</name>
</gene>
<dbReference type="PANTHER" id="PTHR43257">
    <property type="entry name" value="PYRUVATE DEHYDROGENASE E1 COMPONENT BETA SUBUNIT"/>
    <property type="match status" value="1"/>
</dbReference>
<protein>
    <submittedName>
        <fullName evidence="5">2-oxoisovalerate dehydrogenase subunit beta</fullName>
    </submittedName>
</protein>
<dbReference type="InterPro" id="IPR009014">
    <property type="entry name" value="Transketo_C/PFOR_II"/>
</dbReference>
<dbReference type="eggNOG" id="COG0022">
    <property type="taxonomic scope" value="Bacteria"/>
</dbReference>
<name>A0A0A5G6S8_9BACI</name>
<evidence type="ECO:0000313" key="6">
    <source>
        <dbReference type="Proteomes" id="UP000030401"/>
    </source>
</evidence>
<evidence type="ECO:0000256" key="2">
    <source>
        <dbReference type="ARBA" id="ARBA00023002"/>
    </source>
</evidence>
<comment type="cofactor">
    <cofactor evidence="1">
        <name>thiamine diphosphate</name>
        <dbReference type="ChEBI" id="CHEBI:58937"/>
    </cofactor>
</comment>
<evidence type="ECO:0000313" key="5">
    <source>
        <dbReference type="EMBL" id="KGX87754.1"/>
    </source>
</evidence>
<evidence type="ECO:0000256" key="1">
    <source>
        <dbReference type="ARBA" id="ARBA00001964"/>
    </source>
</evidence>
<accession>A0A0A5G6S8</accession>
<dbReference type="STRING" id="1385512.N784_14175"/>
<dbReference type="Gene3D" id="3.40.50.920">
    <property type="match status" value="1"/>
</dbReference>
<dbReference type="GO" id="GO:0016491">
    <property type="term" value="F:oxidoreductase activity"/>
    <property type="evidence" value="ECO:0007669"/>
    <property type="project" value="UniProtKB-KW"/>
</dbReference>
<keyword evidence="6" id="KW-1185">Reference proteome</keyword>
<dbReference type="Proteomes" id="UP000030401">
    <property type="component" value="Unassembled WGS sequence"/>
</dbReference>
<dbReference type="FunFam" id="3.40.50.920:FF:000001">
    <property type="entry name" value="Pyruvate dehydrogenase E1 beta subunit"/>
    <property type="match status" value="1"/>
</dbReference>